<proteinExistence type="inferred from homology"/>
<dbReference type="Pfam" id="PF00149">
    <property type="entry name" value="Metallophos"/>
    <property type="match status" value="1"/>
</dbReference>
<dbReference type="InterPro" id="IPR004843">
    <property type="entry name" value="Calcineurin-like_PHP"/>
</dbReference>
<comment type="similarity">
    <text evidence="4">Belongs to the metallophosphoesterase superfamily. Purple acid phosphatase family.</text>
</comment>
<dbReference type="GO" id="GO:0046872">
    <property type="term" value="F:metal ion binding"/>
    <property type="evidence" value="ECO:0007669"/>
    <property type="project" value="InterPro"/>
</dbReference>
<evidence type="ECO:0000313" key="9">
    <source>
        <dbReference type="Proteomes" id="UP000241462"/>
    </source>
</evidence>
<keyword evidence="9" id="KW-1185">Reference proteome</keyword>
<dbReference type="InParanoid" id="A0A2T3A1I7"/>
<dbReference type="EMBL" id="KZ678510">
    <property type="protein sequence ID" value="PSR81080.1"/>
    <property type="molecule type" value="Genomic_DNA"/>
</dbReference>
<dbReference type="InterPro" id="IPR015914">
    <property type="entry name" value="PAPs_N"/>
</dbReference>
<dbReference type="Gene3D" id="3.60.21.10">
    <property type="match status" value="1"/>
</dbReference>
<dbReference type="InterPro" id="IPR039331">
    <property type="entry name" value="PAPs-like"/>
</dbReference>
<comment type="catalytic activity">
    <reaction evidence="4">
        <text>a phosphate monoester + H2O = an alcohol + phosphate</text>
        <dbReference type="Rhea" id="RHEA:15017"/>
        <dbReference type="ChEBI" id="CHEBI:15377"/>
        <dbReference type="ChEBI" id="CHEBI:30879"/>
        <dbReference type="ChEBI" id="CHEBI:43474"/>
        <dbReference type="ChEBI" id="CHEBI:67140"/>
        <dbReference type="EC" id="3.1.3.2"/>
    </reaction>
</comment>
<evidence type="ECO:0000256" key="3">
    <source>
        <dbReference type="ARBA" id="ARBA00023180"/>
    </source>
</evidence>
<dbReference type="InterPro" id="IPR041792">
    <property type="entry name" value="MPP_PAP"/>
</dbReference>
<dbReference type="GO" id="GO:0003993">
    <property type="term" value="F:acid phosphatase activity"/>
    <property type="evidence" value="ECO:0007669"/>
    <property type="project" value="UniProtKB-EC"/>
</dbReference>
<evidence type="ECO:0000256" key="1">
    <source>
        <dbReference type="ARBA" id="ARBA00022729"/>
    </source>
</evidence>
<evidence type="ECO:0000259" key="6">
    <source>
        <dbReference type="Pfam" id="PF14008"/>
    </source>
</evidence>
<dbReference type="STRING" id="2025994.A0A2T3A1I7"/>
<keyword evidence="2 4" id="KW-0378">Hydrolase</keyword>
<dbReference type="PANTHER" id="PTHR22953:SF153">
    <property type="entry name" value="PURPLE ACID PHOSPHATASE"/>
    <property type="match status" value="1"/>
</dbReference>
<dbReference type="PANTHER" id="PTHR22953">
    <property type="entry name" value="ACID PHOSPHATASE RELATED"/>
    <property type="match status" value="1"/>
</dbReference>
<protein>
    <recommendedName>
        <fullName evidence="4">Purple acid phosphatase</fullName>
        <ecNumber evidence="4">3.1.3.2</ecNumber>
    </recommendedName>
</protein>
<dbReference type="InterPro" id="IPR029052">
    <property type="entry name" value="Metallo-depent_PP-like"/>
</dbReference>
<evidence type="ECO:0000256" key="4">
    <source>
        <dbReference type="RuleBase" id="RU361203"/>
    </source>
</evidence>
<dbReference type="Pfam" id="PF14008">
    <property type="entry name" value="Metallophos_C"/>
    <property type="match status" value="1"/>
</dbReference>
<dbReference type="Proteomes" id="UP000241462">
    <property type="component" value="Unassembled WGS sequence"/>
</dbReference>
<dbReference type="AlphaFoldDB" id="A0A2T3A1I7"/>
<name>A0A2T3A1I7_9PEZI</name>
<dbReference type="InterPro" id="IPR025733">
    <property type="entry name" value="PAPs_C"/>
</dbReference>
<dbReference type="Pfam" id="PF16656">
    <property type="entry name" value="Pur_ac_phosph_N"/>
    <property type="match status" value="1"/>
</dbReference>
<evidence type="ECO:0000256" key="2">
    <source>
        <dbReference type="ARBA" id="ARBA00022801"/>
    </source>
</evidence>
<evidence type="ECO:0000313" key="8">
    <source>
        <dbReference type="EMBL" id="PSR81080.1"/>
    </source>
</evidence>
<sequence>MLSLWKALQGLPLLAVLVAAAADYPPIPEDLSTPTQQRLAIHGMNAVSVGWNTYEQLAKPCVQYGTSASRLLKEACSTSSVTYNTSRTWANTVVLTGLSPATTYYYQIESTNATVQSFLSPRTPGDKTPFTTSVVIDLGVYGADGFTVDADGDPARKALVPAVDPSLNHTTIGRLADTWDDYEWVLHPGDFAYADDWYLTPANANDGVNAYEAILETFYDQLAPIAGGKLYMASPGNHEADCEELGTAAIEATCPDGQKNFTDFNIRFGNNMPTAFGSTSANLTAKVGANSAAQLAQPPFWYSFEYGMVHVTMIDTETDFPDAPDEPYGSSSLDGGPFGYSGQQLAFLEADLASVDRSVTPWLLVAGHRPWYSTGGSGNVCKACQAAFEPLLYQYGVDLGVFGHVHNSQRFAPVNNSVLDPNGMDDPAMPMYIVAGGTGNIEGLSSVGANVSSNRFAYAETFSYATLTFEDENNLLIQFVESATGNILDSSTLYKSHTEQFVNQ</sequence>
<feature type="signal peptide" evidence="4">
    <location>
        <begin position="1"/>
        <end position="22"/>
    </location>
</feature>
<dbReference type="Gene3D" id="2.60.40.380">
    <property type="entry name" value="Purple acid phosphatase-like, N-terminal"/>
    <property type="match status" value="1"/>
</dbReference>
<dbReference type="InterPro" id="IPR008963">
    <property type="entry name" value="Purple_acid_Pase-like_N"/>
</dbReference>
<keyword evidence="3" id="KW-0325">Glycoprotein</keyword>
<feature type="domain" description="Purple acid phosphatase N-terminal" evidence="7">
    <location>
        <begin position="34"/>
        <end position="113"/>
    </location>
</feature>
<dbReference type="CDD" id="cd00839">
    <property type="entry name" value="MPP_PAPs"/>
    <property type="match status" value="1"/>
</dbReference>
<evidence type="ECO:0000259" key="5">
    <source>
        <dbReference type="Pfam" id="PF00149"/>
    </source>
</evidence>
<dbReference type="EC" id="3.1.3.2" evidence="4"/>
<dbReference type="SUPFAM" id="SSF49363">
    <property type="entry name" value="Purple acid phosphatase, N-terminal domain"/>
    <property type="match status" value="1"/>
</dbReference>
<accession>A0A2T3A1I7</accession>
<dbReference type="OrthoDB" id="45007at2759"/>
<feature type="chain" id="PRO_5015371465" description="Purple acid phosphatase" evidence="4">
    <location>
        <begin position="23"/>
        <end position="504"/>
    </location>
</feature>
<feature type="domain" description="Calcineurin-like phosphoesterase" evidence="5">
    <location>
        <begin position="181"/>
        <end position="407"/>
    </location>
</feature>
<reference evidence="8 9" key="1">
    <citation type="journal article" date="2018" name="Mycol. Prog.">
        <title>Coniella lustricola, a new species from submerged detritus.</title>
        <authorList>
            <person name="Raudabaugh D.B."/>
            <person name="Iturriaga T."/>
            <person name="Carver A."/>
            <person name="Mondo S."/>
            <person name="Pangilinan J."/>
            <person name="Lipzen A."/>
            <person name="He G."/>
            <person name="Amirebrahimi M."/>
            <person name="Grigoriev I.V."/>
            <person name="Miller A.N."/>
        </authorList>
    </citation>
    <scope>NUCLEOTIDE SEQUENCE [LARGE SCALE GENOMIC DNA]</scope>
    <source>
        <strain evidence="8 9">B22-T-1</strain>
    </source>
</reference>
<keyword evidence="1 4" id="KW-0732">Signal</keyword>
<gene>
    <name evidence="8" type="ORF">BD289DRAFT_484576</name>
</gene>
<feature type="domain" description="Purple acid phosphatase C-terminal" evidence="6">
    <location>
        <begin position="430"/>
        <end position="490"/>
    </location>
</feature>
<organism evidence="8 9">
    <name type="scientific">Coniella lustricola</name>
    <dbReference type="NCBI Taxonomy" id="2025994"/>
    <lineage>
        <taxon>Eukaryota</taxon>
        <taxon>Fungi</taxon>
        <taxon>Dikarya</taxon>
        <taxon>Ascomycota</taxon>
        <taxon>Pezizomycotina</taxon>
        <taxon>Sordariomycetes</taxon>
        <taxon>Sordariomycetidae</taxon>
        <taxon>Diaporthales</taxon>
        <taxon>Schizoparmaceae</taxon>
        <taxon>Coniella</taxon>
    </lineage>
</organism>
<dbReference type="SUPFAM" id="SSF56300">
    <property type="entry name" value="Metallo-dependent phosphatases"/>
    <property type="match status" value="1"/>
</dbReference>
<evidence type="ECO:0000259" key="7">
    <source>
        <dbReference type="Pfam" id="PF16656"/>
    </source>
</evidence>